<evidence type="ECO:0000313" key="1">
    <source>
        <dbReference type="EMBL" id="TWJ16889.1"/>
    </source>
</evidence>
<dbReference type="AlphaFoldDB" id="A0A562VG52"/>
<reference evidence="1 2" key="1">
    <citation type="submission" date="2019-07" db="EMBL/GenBank/DDBJ databases">
        <title>Genomic Encyclopedia of Archaeal and Bacterial Type Strains, Phase II (KMG-II): from individual species to whole genera.</title>
        <authorList>
            <person name="Goeker M."/>
        </authorList>
    </citation>
    <scope>NUCLEOTIDE SEQUENCE [LARGE SCALE GENOMIC DNA]</scope>
    <source>
        <strain evidence="1 2">ATCC BAA-1139</strain>
    </source>
</reference>
<name>A0A562VG52_9BACT</name>
<organism evidence="1 2">
    <name type="scientific">Geobacter argillaceus</name>
    <dbReference type="NCBI Taxonomy" id="345631"/>
    <lineage>
        <taxon>Bacteria</taxon>
        <taxon>Pseudomonadati</taxon>
        <taxon>Thermodesulfobacteriota</taxon>
        <taxon>Desulfuromonadia</taxon>
        <taxon>Geobacterales</taxon>
        <taxon>Geobacteraceae</taxon>
        <taxon>Geobacter</taxon>
    </lineage>
</organism>
<gene>
    <name evidence="1" type="ORF">JN12_03248</name>
</gene>
<proteinExistence type="predicted"/>
<accession>A0A562VG52</accession>
<dbReference type="EMBL" id="VLLN01000024">
    <property type="protein sequence ID" value="TWJ16889.1"/>
    <property type="molecule type" value="Genomic_DNA"/>
</dbReference>
<evidence type="ECO:0000313" key="2">
    <source>
        <dbReference type="Proteomes" id="UP000319449"/>
    </source>
</evidence>
<dbReference type="Proteomes" id="UP000319449">
    <property type="component" value="Unassembled WGS sequence"/>
</dbReference>
<protein>
    <submittedName>
        <fullName evidence="1">Uncharacterized protein</fullName>
    </submittedName>
</protein>
<sequence length="118" mass="13634">MIKVERKVIYGSEQQVLARLEDSPSQTINTAYIERSNLDWRLWDAHLARKAPTVARSIDWLKAKFAICVACYNLIRPHETLSRGEDRIFRPKTPAMAASVTDHRWTFSELLAYPSLCQ</sequence>
<comment type="caution">
    <text evidence="1">The sequence shown here is derived from an EMBL/GenBank/DDBJ whole genome shotgun (WGS) entry which is preliminary data.</text>
</comment>
<keyword evidence="2" id="KW-1185">Reference proteome</keyword>